<keyword evidence="1" id="KW-0238">DNA-binding</keyword>
<dbReference type="SUPFAM" id="SSF142906">
    <property type="entry name" value="YjbR-like"/>
    <property type="match status" value="1"/>
</dbReference>
<dbReference type="InterPro" id="IPR058532">
    <property type="entry name" value="YjbR/MT2646/Rv2570-like"/>
</dbReference>
<dbReference type="RefSeq" id="WP_425461476.1">
    <property type="nucleotide sequence ID" value="NZ_BAAAMZ010000001.1"/>
</dbReference>
<dbReference type="AlphaFoldDB" id="A0A561SFF4"/>
<dbReference type="Proteomes" id="UP000317940">
    <property type="component" value="Unassembled WGS sequence"/>
</dbReference>
<gene>
    <name evidence="1" type="ORF">FHX73_15209</name>
</gene>
<dbReference type="Pfam" id="PF04237">
    <property type="entry name" value="YjbR"/>
    <property type="match status" value="1"/>
</dbReference>
<dbReference type="InterPro" id="IPR038056">
    <property type="entry name" value="YjbR-like_sf"/>
</dbReference>
<dbReference type="PANTHER" id="PTHR35145:SF1">
    <property type="entry name" value="CYTOPLASMIC PROTEIN"/>
    <property type="match status" value="1"/>
</dbReference>
<proteinExistence type="predicted"/>
<name>A0A561SFF4_9ACTN</name>
<dbReference type="PANTHER" id="PTHR35145">
    <property type="entry name" value="CYTOPLASMIC PROTEIN-RELATED"/>
    <property type="match status" value="1"/>
</dbReference>
<organism evidence="1 2">
    <name type="scientific">Kitasatospora viridis</name>
    <dbReference type="NCBI Taxonomy" id="281105"/>
    <lineage>
        <taxon>Bacteria</taxon>
        <taxon>Bacillati</taxon>
        <taxon>Actinomycetota</taxon>
        <taxon>Actinomycetes</taxon>
        <taxon>Kitasatosporales</taxon>
        <taxon>Streptomycetaceae</taxon>
        <taxon>Kitasatospora</taxon>
    </lineage>
</organism>
<evidence type="ECO:0000313" key="1">
    <source>
        <dbReference type="EMBL" id="TWF73596.1"/>
    </source>
</evidence>
<protein>
    <submittedName>
        <fullName evidence="1">Putative DNA-binding protein (MmcQ/YjbR family)</fullName>
    </submittedName>
</protein>
<evidence type="ECO:0000313" key="2">
    <source>
        <dbReference type="Proteomes" id="UP000317940"/>
    </source>
</evidence>
<accession>A0A561SFF4</accession>
<keyword evidence="2" id="KW-1185">Reference proteome</keyword>
<dbReference type="Gene3D" id="3.90.1150.30">
    <property type="match status" value="1"/>
</dbReference>
<sequence length="140" mass="15209">MSADLTADQLTADQLKAACLALNGAEETFPFGPETSVFKVGGKVFAISALDGLPLKVSLKCDPDLAVRLRADYPGITPGWHLNKRHWNTVLLDGSVPHRLVAELIEDSYDLIVAKLPRRQQLALDWPGLHPGEATEADRA</sequence>
<reference evidence="1 2" key="1">
    <citation type="submission" date="2019-06" db="EMBL/GenBank/DDBJ databases">
        <title>Sequencing the genomes of 1000 actinobacteria strains.</title>
        <authorList>
            <person name="Klenk H.-P."/>
        </authorList>
    </citation>
    <scope>NUCLEOTIDE SEQUENCE [LARGE SCALE GENOMIC DNA]</scope>
    <source>
        <strain evidence="1 2">DSM 44826</strain>
    </source>
</reference>
<dbReference type="EMBL" id="VIWT01000005">
    <property type="protein sequence ID" value="TWF73596.1"/>
    <property type="molecule type" value="Genomic_DNA"/>
</dbReference>
<dbReference type="InterPro" id="IPR007351">
    <property type="entry name" value="YjbR"/>
</dbReference>
<dbReference type="GO" id="GO:0003677">
    <property type="term" value="F:DNA binding"/>
    <property type="evidence" value="ECO:0007669"/>
    <property type="project" value="UniProtKB-KW"/>
</dbReference>
<comment type="caution">
    <text evidence="1">The sequence shown here is derived from an EMBL/GenBank/DDBJ whole genome shotgun (WGS) entry which is preliminary data.</text>
</comment>